<evidence type="ECO:0000313" key="2">
    <source>
        <dbReference type="Proteomes" id="UP000008793"/>
    </source>
</evidence>
<dbReference type="SUPFAM" id="SSF143469">
    <property type="entry name" value="ImmE5-like"/>
    <property type="match status" value="1"/>
</dbReference>
<evidence type="ECO:0000313" key="1">
    <source>
        <dbReference type="EMBL" id="CAX60754.1"/>
    </source>
</evidence>
<gene>
    <name evidence="1" type="ordered locus">EbC_32230</name>
</gene>
<name>D8MV97_ERWBE</name>
<dbReference type="InterPro" id="IPR020127">
    <property type="entry name" value="Colicin-E5_imm"/>
</dbReference>
<dbReference type="AlphaFoldDB" id="D8MV97"/>
<dbReference type="Proteomes" id="UP000008793">
    <property type="component" value="Chromosome"/>
</dbReference>
<dbReference type="eggNOG" id="ENOG503332G">
    <property type="taxonomic scope" value="Bacteria"/>
</dbReference>
<dbReference type="InterPro" id="IPR037234">
    <property type="entry name" value="ImmE5_sf"/>
</dbReference>
<proteinExistence type="predicted"/>
<dbReference type="Pfam" id="PF11480">
    <property type="entry name" value="ImmE5"/>
    <property type="match status" value="1"/>
</dbReference>
<reference evidence="1 2" key="1">
    <citation type="journal article" date="2010" name="BMC Genomics">
        <title>Genome comparison of the epiphytic bacteria Erwinia billingiae and E. tasmaniensis with the pear pathogen E. pyrifoliae.</title>
        <authorList>
            <person name="Kube M."/>
            <person name="Migdoll A.M."/>
            <person name="Gehring I."/>
            <person name="Heitmann K."/>
            <person name="Mayer Y."/>
            <person name="Kuhl H."/>
            <person name="Knaust F."/>
            <person name="Geider K."/>
            <person name="Reinhardt R."/>
        </authorList>
    </citation>
    <scope>NUCLEOTIDE SEQUENCE [LARGE SCALE GENOMIC DNA]</scope>
    <source>
        <strain evidence="1 2">Eb661</strain>
    </source>
</reference>
<dbReference type="GO" id="GO:0030153">
    <property type="term" value="P:bacteriocin immunity"/>
    <property type="evidence" value="ECO:0007669"/>
    <property type="project" value="InterPro"/>
</dbReference>
<dbReference type="Gene3D" id="3.30.190.30">
    <property type="match status" value="1"/>
</dbReference>
<protein>
    <submittedName>
        <fullName evidence="1">Putative Colicin immunity protein</fullName>
    </submittedName>
</protein>
<organism evidence="2">
    <name type="scientific">Erwinia billingiae (strain Eb661)</name>
    <dbReference type="NCBI Taxonomy" id="634500"/>
    <lineage>
        <taxon>Bacteria</taxon>
        <taxon>Pseudomonadati</taxon>
        <taxon>Pseudomonadota</taxon>
        <taxon>Gammaproteobacteria</taxon>
        <taxon>Enterobacterales</taxon>
        <taxon>Erwiniaceae</taxon>
        <taxon>Erwinia</taxon>
    </lineage>
</organism>
<dbReference type="RefSeq" id="WP_013203239.1">
    <property type="nucleotide sequence ID" value="NC_014306.1"/>
</dbReference>
<dbReference type="HOGENOM" id="CLU_143393_0_0_6"/>
<accession>D8MV97</accession>
<sequence>MAGQNFERHVLYDTGADFFELNGNSTMKFTPKGAKELCEEATKRNIFIGRIECGNWSVSGFCPDGNMTWDSKSDLVAAGKIKENNDLAIENINEDASEGYNAFLFTLPY</sequence>
<dbReference type="GeneID" id="90513182"/>
<dbReference type="EMBL" id="FP236843">
    <property type="protein sequence ID" value="CAX60754.1"/>
    <property type="molecule type" value="Genomic_DNA"/>
</dbReference>
<dbReference type="STRING" id="634500.EbC_32230"/>
<dbReference type="KEGG" id="ebi:EbC_32230"/>
<keyword evidence="2" id="KW-1185">Reference proteome</keyword>